<dbReference type="SUPFAM" id="SSF53474">
    <property type="entry name" value="alpha/beta-Hydrolases"/>
    <property type="match status" value="1"/>
</dbReference>
<gene>
    <name evidence="4" type="primary">est</name>
    <name evidence="4" type="ORF">PRECH8_17730</name>
</gene>
<dbReference type="InterPro" id="IPR051044">
    <property type="entry name" value="MAG_DAG_Lipase"/>
</dbReference>
<keyword evidence="5" id="KW-1185">Reference proteome</keyword>
<dbReference type="PIRSF" id="PIRSF017388">
    <property type="entry name" value="Esterase_lipase"/>
    <property type="match status" value="1"/>
</dbReference>
<dbReference type="InterPro" id="IPR012354">
    <property type="entry name" value="Esterase_lipase"/>
</dbReference>
<feature type="active site" description="Charge relay system" evidence="1">
    <location>
        <position position="229"/>
    </location>
</feature>
<evidence type="ECO:0000259" key="3">
    <source>
        <dbReference type="Pfam" id="PF12146"/>
    </source>
</evidence>
<comment type="caution">
    <text evidence="4">The sequence shown here is derived from an EMBL/GenBank/DDBJ whole genome shotgun (WGS) entry which is preliminary data.</text>
</comment>
<name>A0A916QD06_9BACL</name>
<dbReference type="InterPro" id="IPR022742">
    <property type="entry name" value="Hydrolase_4"/>
</dbReference>
<dbReference type="GO" id="GO:0052689">
    <property type="term" value="F:carboxylic ester hydrolase activity"/>
    <property type="evidence" value="ECO:0007669"/>
    <property type="project" value="InterPro"/>
</dbReference>
<organism evidence="4 5">
    <name type="scientific">Insulibacter thermoxylanivorax</name>
    <dbReference type="NCBI Taxonomy" id="2749268"/>
    <lineage>
        <taxon>Bacteria</taxon>
        <taxon>Bacillati</taxon>
        <taxon>Bacillota</taxon>
        <taxon>Bacilli</taxon>
        <taxon>Bacillales</taxon>
        <taxon>Paenibacillaceae</taxon>
        <taxon>Insulibacter</taxon>
    </lineage>
</organism>
<proteinExistence type="predicted"/>
<feature type="domain" description="Serine aminopeptidase S33" evidence="3">
    <location>
        <begin position="19"/>
        <end position="235"/>
    </location>
</feature>
<evidence type="ECO:0000256" key="1">
    <source>
        <dbReference type="PIRSR" id="PIRSR017388-1"/>
    </source>
</evidence>
<reference evidence="4" key="1">
    <citation type="submission" date="2020-08" db="EMBL/GenBank/DDBJ databases">
        <authorList>
            <person name="Uke A."/>
            <person name="Chhe C."/>
            <person name="Baramee S."/>
            <person name="Kosugi A."/>
        </authorList>
    </citation>
    <scope>NUCLEOTIDE SEQUENCE</scope>
    <source>
        <strain evidence="4">DA-C8</strain>
    </source>
</reference>
<dbReference type="EMBL" id="BMAQ01000019">
    <property type="protein sequence ID" value="GFR38477.1"/>
    <property type="molecule type" value="Genomic_DNA"/>
</dbReference>
<feature type="active site" description="Charge relay system" evidence="1">
    <location>
        <position position="199"/>
    </location>
</feature>
<feature type="binding site" evidence="2">
    <location>
        <position position="30"/>
    </location>
    <ligand>
        <name>substrate</name>
    </ligand>
</feature>
<protein>
    <submittedName>
        <fullName evidence="4">Carboxylesterase</fullName>
    </submittedName>
</protein>
<feature type="active site" description="Nucleophile" evidence="1">
    <location>
        <position position="100"/>
    </location>
</feature>
<evidence type="ECO:0000313" key="4">
    <source>
        <dbReference type="EMBL" id="GFR38477.1"/>
    </source>
</evidence>
<dbReference type="PANTHER" id="PTHR11614">
    <property type="entry name" value="PHOSPHOLIPASE-RELATED"/>
    <property type="match status" value="1"/>
</dbReference>
<dbReference type="InterPro" id="IPR029058">
    <property type="entry name" value="AB_hydrolase_fold"/>
</dbReference>
<dbReference type="Proteomes" id="UP000654993">
    <property type="component" value="Unassembled WGS sequence"/>
</dbReference>
<dbReference type="AlphaFoldDB" id="A0A916QD06"/>
<evidence type="ECO:0000256" key="2">
    <source>
        <dbReference type="PIRSR" id="PIRSR017388-2"/>
    </source>
</evidence>
<feature type="binding site" evidence="2">
    <location>
        <position position="101"/>
    </location>
    <ligand>
        <name>substrate</name>
    </ligand>
</feature>
<dbReference type="Gene3D" id="3.40.50.1820">
    <property type="entry name" value="alpha/beta hydrolase"/>
    <property type="match status" value="1"/>
</dbReference>
<reference evidence="4" key="2">
    <citation type="journal article" date="2021" name="Data Brief">
        <title>Draft genome sequence data of the facultative, thermophilic, xylanolytic bacterium Paenibacillus sp. strain DA-C8.</title>
        <authorList>
            <person name="Chhe C."/>
            <person name="Uke A."/>
            <person name="Baramee S."/>
            <person name="Ungkulpasvich U."/>
            <person name="Tachaapaikoon C."/>
            <person name="Pason P."/>
            <person name="Waeonukul R."/>
            <person name="Ratanakhanokchai K."/>
            <person name="Kosugi A."/>
        </authorList>
    </citation>
    <scope>NUCLEOTIDE SEQUENCE</scope>
    <source>
        <strain evidence="4">DA-C8</strain>
    </source>
</reference>
<sequence>MTQGWKSTQSFYLEGIGEKKRTCLLLIHGFTGNPGDFRRLGSCLHGAGYTVLAIRLPGHGTTPEEMQRTRWEDWWQHTLLSYDLLAKTVPDAEIIPIGYSMGGLLAMKLSLVRQTEGVVSLAAPIELMDRRIRYAGLVKYVKPYIHKQPAICDYLVIERGAYSKTPLACVESLYKHIQIMKRQLSYVTAPIFIGQGLRDATVKPISAAYIERHVSSRHKVVRYYPETTHAILADRSRDEVYADVLRFVEHLHTGKELDRTASVDNSGMVMADGSDVILEPTLV</sequence>
<dbReference type="Pfam" id="PF12146">
    <property type="entry name" value="Hydrolase_4"/>
    <property type="match status" value="1"/>
</dbReference>
<accession>A0A916QD06</accession>
<evidence type="ECO:0000313" key="5">
    <source>
        <dbReference type="Proteomes" id="UP000654993"/>
    </source>
</evidence>
<dbReference type="RefSeq" id="WP_200966730.1">
    <property type="nucleotide sequence ID" value="NZ_BMAQ01000019.1"/>
</dbReference>